<dbReference type="CDD" id="cd00082">
    <property type="entry name" value="HisKA"/>
    <property type="match status" value="1"/>
</dbReference>
<keyword evidence="8" id="KW-0902">Two-component regulatory system</keyword>
<dbReference type="PROSITE" id="PS50109">
    <property type="entry name" value="HIS_KIN"/>
    <property type="match status" value="1"/>
</dbReference>
<dbReference type="InterPro" id="IPR036890">
    <property type="entry name" value="HATPase_C_sf"/>
</dbReference>
<keyword evidence="3 9" id="KW-0597">Phosphoprotein</keyword>
<dbReference type="Gene3D" id="3.30.450.20">
    <property type="entry name" value="PAS domain"/>
    <property type="match status" value="3"/>
</dbReference>
<dbReference type="InterPro" id="IPR003594">
    <property type="entry name" value="HATPase_dom"/>
</dbReference>
<dbReference type="NCBIfam" id="TIGR00229">
    <property type="entry name" value="sensory_box"/>
    <property type="match status" value="2"/>
</dbReference>
<evidence type="ECO:0000256" key="4">
    <source>
        <dbReference type="ARBA" id="ARBA00022679"/>
    </source>
</evidence>
<reference evidence="14" key="1">
    <citation type="journal article" date="2014" name="Int. J. Syst. Evol. Microbiol.">
        <title>Complete genome sequence of Corynebacterium casei LMG S-19264T (=DSM 44701T), isolated from a smear-ripened cheese.</title>
        <authorList>
            <consortium name="US DOE Joint Genome Institute (JGI-PGF)"/>
            <person name="Walter F."/>
            <person name="Albersmeier A."/>
            <person name="Kalinowski J."/>
            <person name="Ruckert C."/>
        </authorList>
    </citation>
    <scope>NUCLEOTIDE SEQUENCE</scope>
    <source>
        <strain evidence="14">CGMCC 1.15367</strain>
    </source>
</reference>
<keyword evidence="15" id="KW-1185">Reference proteome</keyword>
<evidence type="ECO:0000256" key="7">
    <source>
        <dbReference type="ARBA" id="ARBA00022840"/>
    </source>
</evidence>
<dbReference type="PANTHER" id="PTHR43065:SF42">
    <property type="entry name" value="TWO-COMPONENT SENSOR PPRA"/>
    <property type="match status" value="1"/>
</dbReference>
<feature type="domain" description="PAS" evidence="13">
    <location>
        <begin position="332"/>
        <end position="368"/>
    </location>
</feature>
<comment type="caution">
    <text evidence="14">The sequence shown here is derived from an EMBL/GenBank/DDBJ whole genome shotgun (WGS) entry which is preliminary data.</text>
</comment>
<accession>A0A916ZE31</accession>
<keyword evidence="5" id="KW-0547">Nucleotide-binding</keyword>
<proteinExistence type="predicted"/>
<dbReference type="Gene3D" id="3.40.50.2300">
    <property type="match status" value="1"/>
</dbReference>
<feature type="transmembrane region" description="Helical" evidence="10">
    <location>
        <begin position="26"/>
        <end position="44"/>
    </location>
</feature>
<keyword evidence="4" id="KW-0808">Transferase</keyword>
<dbReference type="InterPro" id="IPR036097">
    <property type="entry name" value="HisK_dim/P_sf"/>
</dbReference>
<keyword evidence="7" id="KW-0067">ATP-binding</keyword>
<dbReference type="InterPro" id="IPR035965">
    <property type="entry name" value="PAS-like_dom_sf"/>
</dbReference>
<feature type="modified residue" description="4-aspartylphosphate" evidence="9">
    <location>
        <position position="774"/>
    </location>
</feature>
<organism evidence="14 15">
    <name type="scientific">Aureimonas endophytica</name>
    <dbReference type="NCBI Taxonomy" id="2027858"/>
    <lineage>
        <taxon>Bacteria</taxon>
        <taxon>Pseudomonadati</taxon>
        <taxon>Pseudomonadota</taxon>
        <taxon>Alphaproteobacteria</taxon>
        <taxon>Hyphomicrobiales</taxon>
        <taxon>Aurantimonadaceae</taxon>
        <taxon>Aureimonas</taxon>
    </lineage>
</organism>
<evidence type="ECO:0000313" key="14">
    <source>
        <dbReference type="EMBL" id="GGD91217.1"/>
    </source>
</evidence>
<dbReference type="SMART" id="SM00387">
    <property type="entry name" value="HATPase_c"/>
    <property type="match status" value="1"/>
</dbReference>
<evidence type="ECO:0000313" key="15">
    <source>
        <dbReference type="Proteomes" id="UP000644699"/>
    </source>
</evidence>
<dbReference type="EMBL" id="BMIQ01000001">
    <property type="protein sequence ID" value="GGD91217.1"/>
    <property type="molecule type" value="Genomic_DNA"/>
</dbReference>
<evidence type="ECO:0000256" key="3">
    <source>
        <dbReference type="ARBA" id="ARBA00022553"/>
    </source>
</evidence>
<dbReference type="InterPro" id="IPR013767">
    <property type="entry name" value="PAS_fold"/>
</dbReference>
<feature type="domain" description="Histidine kinase" evidence="11">
    <location>
        <begin position="469"/>
        <end position="692"/>
    </location>
</feature>
<evidence type="ECO:0000256" key="5">
    <source>
        <dbReference type="ARBA" id="ARBA00022741"/>
    </source>
</evidence>
<dbReference type="Gene3D" id="1.10.287.130">
    <property type="match status" value="1"/>
</dbReference>
<comment type="catalytic activity">
    <reaction evidence="1">
        <text>ATP + protein L-histidine = ADP + protein N-phospho-L-histidine.</text>
        <dbReference type="EC" id="2.7.13.3"/>
    </reaction>
</comment>
<protein>
    <recommendedName>
        <fullName evidence="2">histidine kinase</fullName>
        <ecNumber evidence="2">2.7.13.3</ecNumber>
    </recommendedName>
</protein>
<dbReference type="SMART" id="SM00448">
    <property type="entry name" value="REC"/>
    <property type="match status" value="1"/>
</dbReference>
<feature type="domain" description="Response regulatory" evidence="12">
    <location>
        <begin position="723"/>
        <end position="839"/>
    </location>
</feature>
<dbReference type="PROSITE" id="PS50112">
    <property type="entry name" value="PAS"/>
    <property type="match status" value="3"/>
</dbReference>
<dbReference type="FunFam" id="1.10.287.130:FF:000037">
    <property type="entry name" value="Hybrid sensor histidine kinase/response regulator"/>
    <property type="match status" value="1"/>
</dbReference>
<evidence type="ECO:0000259" key="12">
    <source>
        <dbReference type="PROSITE" id="PS50110"/>
    </source>
</evidence>
<evidence type="ECO:0000259" key="11">
    <source>
        <dbReference type="PROSITE" id="PS50109"/>
    </source>
</evidence>
<feature type="domain" description="PAS" evidence="13">
    <location>
        <begin position="89"/>
        <end position="119"/>
    </location>
</feature>
<dbReference type="InterPro" id="IPR003661">
    <property type="entry name" value="HisK_dim/P_dom"/>
</dbReference>
<dbReference type="PANTHER" id="PTHR43065">
    <property type="entry name" value="SENSOR HISTIDINE KINASE"/>
    <property type="match status" value="1"/>
</dbReference>
<name>A0A916ZE31_9HYPH</name>
<dbReference type="PROSITE" id="PS50110">
    <property type="entry name" value="RESPONSE_REGULATORY"/>
    <property type="match status" value="1"/>
</dbReference>
<dbReference type="Pfam" id="PF02518">
    <property type="entry name" value="HATPase_c"/>
    <property type="match status" value="1"/>
</dbReference>
<dbReference type="CDD" id="cd00130">
    <property type="entry name" value="PAS"/>
    <property type="match status" value="2"/>
</dbReference>
<keyword evidence="10" id="KW-1133">Transmembrane helix</keyword>
<evidence type="ECO:0000256" key="1">
    <source>
        <dbReference type="ARBA" id="ARBA00000085"/>
    </source>
</evidence>
<dbReference type="GO" id="GO:0005524">
    <property type="term" value="F:ATP binding"/>
    <property type="evidence" value="ECO:0007669"/>
    <property type="project" value="UniProtKB-KW"/>
</dbReference>
<dbReference type="InterPro" id="IPR011006">
    <property type="entry name" value="CheY-like_superfamily"/>
</dbReference>
<dbReference type="NCBIfam" id="NF046020">
    <property type="entry name" value="HisKinCckABruc"/>
    <property type="match status" value="1"/>
</dbReference>
<dbReference type="Pfam" id="PF00072">
    <property type="entry name" value="Response_reg"/>
    <property type="match status" value="1"/>
</dbReference>
<keyword evidence="10" id="KW-0812">Transmembrane</keyword>
<dbReference type="Proteomes" id="UP000644699">
    <property type="component" value="Unassembled WGS sequence"/>
</dbReference>
<feature type="domain" description="PAS" evidence="13">
    <location>
        <begin position="212"/>
        <end position="249"/>
    </location>
</feature>
<reference evidence="14" key="2">
    <citation type="submission" date="2020-09" db="EMBL/GenBank/DDBJ databases">
        <authorList>
            <person name="Sun Q."/>
            <person name="Zhou Y."/>
        </authorList>
    </citation>
    <scope>NUCLEOTIDE SEQUENCE</scope>
    <source>
        <strain evidence="14">CGMCC 1.15367</strain>
    </source>
</reference>
<dbReference type="SMART" id="SM00388">
    <property type="entry name" value="HisKA"/>
    <property type="match status" value="1"/>
</dbReference>
<evidence type="ECO:0000256" key="9">
    <source>
        <dbReference type="PROSITE-ProRule" id="PRU00169"/>
    </source>
</evidence>
<sequence>MDGAFPGMSDKPLVDRSAEAAGVRRLLMLGGSLLFVAALLALFGHAYGGFALIAIFSLLAMVGIAAIFAFALGFVSFASPSADSGIAHRFLDTLDTGTLVVDRKGRILYANRAYGEATGAATPDEVRSLERILAREREGSEVVYRLAGRAGKGEAAHEEFRMERDLAGRPAREPRWYRASVRPVEVASGTAHAWQIADITAERAEQETFFQNLQNAIDYLDHAPAGFFAADAKGRITYVNATLATWLGFDLATIKPYERSVESLLGKDVAAYLVGDADHRPRVIDSALAGFDGRPLPVRLHVDHSLGLEGGVRAIVTERGAEAPDENAVQAAELRFARVFNSSPIAIAALDEEGRVVRANAAFEKLFGRVASGSVAVADLVKEEGRDALRQAMASARRHRAVAASPVDVQVGGDSARALRVYVSGTGTPTDGSRESVILYGVDITEQRTLEEQFAKAQRMQAIGNLAGGIAHDFNNVLTIITASVDFLLLNQRAGDPSFQDLLLIKQSANRAASLVRQLLAYSRRQTMRPKMLNLTDVVADMHLLLKRISGDLVKLERHHARDLWPVMADIGQFEQVLTNLVQNARDAMPDGGTITISTRNVGEPEAKSFGYVEMQEGEFVLVEVSDNGTGMPPEVAERIFEPFFTTKEIGKGTGLGLSMVYGIIKQSGGFIYVDSTPGKGTSFRIFLPRHVPAEALATKTEAGPSGIASLPADSGDLSGTASILLVEDEDHVRAGNVRALKMRGYEVHEASSGVEALEVMEELGGRIDLVVSDVVMPEMDGPTLLREMRGRRPDLKFIFVSGYAEEAFAKNLPEGEKFGFLAKPFSLRELAVAVKQMLDE</sequence>
<dbReference type="Pfam" id="PF13188">
    <property type="entry name" value="PAS_8"/>
    <property type="match status" value="2"/>
</dbReference>
<feature type="transmembrane region" description="Helical" evidence="10">
    <location>
        <begin position="50"/>
        <end position="75"/>
    </location>
</feature>
<dbReference type="GO" id="GO:0000155">
    <property type="term" value="F:phosphorelay sensor kinase activity"/>
    <property type="evidence" value="ECO:0007669"/>
    <property type="project" value="InterPro"/>
</dbReference>
<evidence type="ECO:0000256" key="8">
    <source>
        <dbReference type="ARBA" id="ARBA00023012"/>
    </source>
</evidence>
<dbReference type="InterPro" id="IPR001789">
    <property type="entry name" value="Sig_transdc_resp-reg_receiver"/>
</dbReference>
<keyword evidence="6 14" id="KW-0418">Kinase</keyword>
<dbReference type="AlphaFoldDB" id="A0A916ZE31"/>
<dbReference type="InterPro" id="IPR000014">
    <property type="entry name" value="PAS"/>
</dbReference>
<dbReference type="SUPFAM" id="SSF47384">
    <property type="entry name" value="Homodimeric domain of signal transducing histidine kinase"/>
    <property type="match status" value="1"/>
</dbReference>
<dbReference type="InterPro" id="IPR005467">
    <property type="entry name" value="His_kinase_dom"/>
</dbReference>
<gene>
    <name evidence="14" type="ORF">GCM10011390_07450</name>
</gene>
<dbReference type="SUPFAM" id="SSF55785">
    <property type="entry name" value="PYP-like sensor domain (PAS domain)"/>
    <property type="match status" value="3"/>
</dbReference>
<dbReference type="SMART" id="SM00091">
    <property type="entry name" value="PAS"/>
    <property type="match status" value="3"/>
</dbReference>
<dbReference type="SUPFAM" id="SSF55874">
    <property type="entry name" value="ATPase domain of HSP90 chaperone/DNA topoisomerase II/histidine kinase"/>
    <property type="match status" value="1"/>
</dbReference>
<dbReference type="EC" id="2.7.13.3" evidence="2"/>
<dbReference type="Pfam" id="PF00989">
    <property type="entry name" value="PAS"/>
    <property type="match status" value="1"/>
</dbReference>
<evidence type="ECO:0000256" key="6">
    <source>
        <dbReference type="ARBA" id="ARBA00022777"/>
    </source>
</evidence>
<dbReference type="PRINTS" id="PR00344">
    <property type="entry name" value="BCTRLSENSOR"/>
</dbReference>
<evidence type="ECO:0000256" key="10">
    <source>
        <dbReference type="SAM" id="Phobius"/>
    </source>
</evidence>
<evidence type="ECO:0000256" key="2">
    <source>
        <dbReference type="ARBA" id="ARBA00012438"/>
    </source>
</evidence>
<dbReference type="Gene3D" id="3.30.565.10">
    <property type="entry name" value="Histidine kinase-like ATPase, C-terminal domain"/>
    <property type="match status" value="1"/>
</dbReference>
<dbReference type="GO" id="GO:0006355">
    <property type="term" value="P:regulation of DNA-templated transcription"/>
    <property type="evidence" value="ECO:0007669"/>
    <property type="project" value="InterPro"/>
</dbReference>
<keyword evidence="10" id="KW-0472">Membrane</keyword>
<dbReference type="SUPFAM" id="SSF52172">
    <property type="entry name" value="CheY-like"/>
    <property type="match status" value="1"/>
</dbReference>
<dbReference type="InterPro" id="IPR004358">
    <property type="entry name" value="Sig_transdc_His_kin-like_C"/>
</dbReference>
<evidence type="ECO:0000259" key="13">
    <source>
        <dbReference type="PROSITE" id="PS50112"/>
    </source>
</evidence>